<protein>
    <submittedName>
        <fullName evidence="2">Uncharacterized protein</fullName>
    </submittedName>
</protein>
<feature type="region of interest" description="Disordered" evidence="1">
    <location>
        <begin position="38"/>
        <end position="70"/>
    </location>
</feature>
<accession>A0A8H7TPV1</accession>
<evidence type="ECO:0000256" key="1">
    <source>
        <dbReference type="SAM" id="MobiDB-lite"/>
    </source>
</evidence>
<gene>
    <name evidence="2" type="ORF">IM811_010600</name>
</gene>
<dbReference type="Proteomes" id="UP000616885">
    <property type="component" value="Unassembled WGS sequence"/>
</dbReference>
<organism evidence="2 3">
    <name type="scientific">Bionectria ochroleuca</name>
    <name type="common">Gliocladium roseum</name>
    <dbReference type="NCBI Taxonomy" id="29856"/>
    <lineage>
        <taxon>Eukaryota</taxon>
        <taxon>Fungi</taxon>
        <taxon>Dikarya</taxon>
        <taxon>Ascomycota</taxon>
        <taxon>Pezizomycotina</taxon>
        <taxon>Sordariomycetes</taxon>
        <taxon>Hypocreomycetidae</taxon>
        <taxon>Hypocreales</taxon>
        <taxon>Bionectriaceae</taxon>
        <taxon>Clonostachys</taxon>
    </lineage>
</organism>
<proteinExistence type="predicted"/>
<evidence type="ECO:0000313" key="2">
    <source>
        <dbReference type="EMBL" id="KAF9755159.1"/>
    </source>
</evidence>
<feature type="compositionally biased region" description="Low complexity" evidence="1">
    <location>
        <begin position="43"/>
        <end position="53"/>
    </location>
</feature>
<evidence type="ECO:0000313" key="3">
    <source>
        <dbReference type="Proteomes" id="UP000616885"/>
    </source>
</evidence>
<sequence length="112" mass="11967">MISTCYFKSQILSTAGPDDRSYSVVDTKPHLPCRYVQERQHTRQQASTASSTAEAVLGTGSGGRSNKGLLTAFSRQQRSLLMNPPSSVPASCLPPRLDALVKLSSSRPAGSD</sequence>
<dbReference type="AlphaFoldDB" id="A0A8H7TPV1"/>
<reference evidence="2" key="1">
    <citation type="submission" date="2020-10" db="EMBL/GenBank/DDBJ databases">
        <title>High-Quality Genome Resource of Clonostachys rosea strain S41 by Oxford Nanopore Long-Read Sequencing.</title>
        <authorList>
            <person name="Wang H."/>
        </authorList>
    </citation>
    <scope>NUCLEOTIDE SEQUENCE</scope>
    <source>
        <strain evidence="2">S41</strain>
    </source>
</reference>
<dbReference type="EMBL" id="JADCTT010000003">
    <property type="protein sequence ID" value="KAF9755159.1"/>
    <property type="molecule type" value="Genomic_DNA"/>
</dbReference>
<comment type="caution">
    <text evidence="2">The sequence shown here is derived from an EMBL/GenBank/DDBJ whole genome shotgun (WGS) entry which is preliminary data.</text>
</comment>
<name>A0A8H7TPV1_BIOOC</name>